<keyword evidence="3" id="KW-1185">Reference proteome</keyword>
<evidence type="ECO:0000256" key="1">
    <source>
        <dbReference type="SAM" id="MobiDB-lite"/>
    </source>
</evidence>
<proteinExistence type="predicted"/>
<gene>
    <name evidence="2" type="ORF">MSAR_07310</name>
</gene>
<organism evidence="2 3">
    <name type="scientific">Mycolicibacterium sarraceniae</name>
    <dbReference type="NCBI Taxonomy" id="1534348"/>
    <lineage>
        <taxon>Bacteria</taxon>
        <taxon>Bacillati</taxon>
        <taxon>Actinomycetota</taxon>
        <taxon>Actinomycetes</taxon>
        <taxon>Mycobacteriales</taxon>
        <taxon>Mycobacteriaceae</taxon>
        <taxon>Mycolicibacterium</taxon>
    </lineage>
</organism>
<feature type="region of interest" description="Disordered" evidence="1">
    <location>
        <begin position="1"/>
        <end position="22"/>
    </location>
</feature>
<dbReference type="EMBL" id="AP022595">
    <property type="protein sequence ID" value="BBY57595.1"/>
    <property type="molecule type" value="Genomic_DNA"/>
</dbReference>
<protein>
    <submittedName>
        <fullName evidence="2">Uncharacterized protein</fullName>
    </submittedName>
</protein>
<sequence>MDDEHPPFSFVQVRGTASTSEDPDGMIRIVVAHDNPGTANWVETPGHRRGYLQFRWQRTSREFSRAEGPIAEVVDFDAIPSRLQYFDYNAISNDEFRTRIALRQNQIANRMGA</sequence>
<dbReference type="KEGG" id="msar:MSAR_07310"/>
<name>A0A7I7SNJ0_9MYCO</name>
<reference evidence="2 3" key="1">
    <citation type="journal article" date="2019" name="Emerg. Microbes Infect.">
        <title>Comprehensive subspecies identification of 175 nontuberculous mycobacteria species based on 7547 genomic profiles.</title>
        <authorList>
            <person name="Matsumoto Y."/>
            <person name="Kinjo T."/>
            <person name="Motooka D."/>
            <person name="Nabeya D."/>
            <person name="Jung N."/>
            <person name="Uechi K."/>
            <person name="Horii T."/>
            <person name="Iida T."/>
            <person name="Fujita J."/>
            <person name="Nakamura S."/>
        </authorList>
    </citation>
    <scope>NUCLEOTIDE SEQUENCE [LARGE SCALE GENOMIC DNA]</scope>
    <source>
        <strain evidence="2 3">JCM 30395</strain>
    </source>
</reference>
<evidence type="ECO:0000313" key="3">
    <source>
        <dbReference type="Proteomes" id="UP000466445"/>
    </source>
</evidence>
<dbReference type="Proteomes" id="UP000466445">
    <property type="component" value="Chromosome"/>
</dbReference>
<accession>A0A7I7SNJ0</accession>
<dbReference type="AlphaFoldDB" id="A0A7I7SNJ0"/>
<evidence type="ECO:0000313" key="2">
    <source>
        <dbReference type="EMBL" id="BBY57595.1"/>
    </source>
</evidence>